<dbReference type="PROSITE" id="PS00893">
    <property type="entry name" value="NUDIX_BOX"/>
    <property type="match status" value="1"/>
</dbReference>
<dbReference type="InterPro" id="IPR000086">
    <property type="entry name" value="NUDIX_hydrolase_dom"/>
</dbReference>
<dbReference type="CDD" id="cd03425">
    <property type="entry name" value="NUDIX_MutT_NudA_like"/>
    <property type="match status" value="1"/>
</dbReference>
<evidence type="ECO:0000256" key="15">
    <source>
        <dbReference type="ARBA" id="ARBA00041979"/>
    </source>
</evidence>
<evidence type="ECO:0000313" key="18">
    <source>
        <dbReference type="EMBL" id="OAG28634.1"/>
    </source>
</evidence>
<keyword evidence="19" id="KW-1185">Reference proteome</keyword>
<evidence type="ECO:0000256" key="11">
    <source>
        <dbReference type="ARBA" id="ARBA00036904"/>
    </source>
</evidence>
<dbReference type="Gene3D" id="3.90.79.10">
    <property type="entry name" value="Nucleoside Triphosphate Pyrophosphohydrolase"/>
    <property type="match status" value="1"/>
</dbReference>
<dbReference type="InterPro" id="IPR047127">
    <property type="entry name" value="MutT-like"/>
</dbReference>
<dbReference type="InterPro" id="IPR020476">
    <property type="entry name" value="Nudix_hydrolase"/>
</dbReference>
<evidence type="ECO:0000256" key="1">
    <source>
        <dbReference type="ARBA" id="ARBA00001946"/>
    </source>
</evidence>
<evidence type="ECO:0000256" key="2">
    <source>
        <dbReference type="ARBA" id="ARBA00005582"/>
    </source>
</evidence>
<feature type="domain" description="Nudix hydrolase" evidence="17">
    <location>
        <begin position="2"/>
        <end position="127"/>
    </location>
</feature>
<gene>
    <name evidence="18" type="ORF">TH606_00610</name>
</gene>
<dbReference type="STRING" id="1795632.TH606_00610"/>
<accession>A0A177E9J6</accession>
<dbReference type="Pfam" id="PF14815">
    <property type="entry name" value="NUDIX_4"/>
    <property type="match status" value="1"/>
</dbReference>
<keyword evidence="3" id="KW-0515">Mutator protein</keyword>
<dbReference type="InterPro" id="IPR020084">
    <property type="entry name" value="NUDIX_hydrolase_CS"/>
</dbReference>
<evidence type="ECO:0000256" key="16">
    <source>
        <dbReference type="ARBA" id="ARBA00042798"/>
    </source>
</evidence>
<keyword evidence="7" id="KW-0378">Hydrolase</keyword>
<keyword evidence="8" id="KW-0460">Magnesium</keyword>
<protein>
    <recommendedName>
        <fullName evidence="13">8-oxo-dGTP diphosphatase</fullName>
        <ecNumber evidence="12">3.6.1.55</ecNumber>
    </recommendedName>
    <alternativeName>
        <fullName evidence="16">7,8-dihydro-8-oxoguanine-triphosphatase</fullName>
    </alternativeName>
    <alternativeName>
        <fullName evidence="15">Mutator protein MutT</fullName>
    </alternativeName>
    <alternativeName>
        <fullName evidence="14">dGTP pyrophosphohydrolase</fullName>
    </alternativeName>
</protein>
<dbReference type="SUPFAM" id="SSF55811">
    <property type="entry name" value="Nudix"/>
    <property type="match status" value="1"/>
</dbReference>
<dbReference type="GO" id="GO:0044716">
    <property type="term" value="F:8-oxo-GDP phosphatase activity"/>
    <property type="evidence" value="ECO:0007669"/>
    <property type="project" value="TreeGrafter"/>
</dbReference>
<dbReference type="PROSITE" id="PS51462">
    <property type="entry name" value="NUDIX"/>
    <property type="match status" value="1"/>
</dbReference>
<dbReference type="GO" id="GO:0006260">
    <property type="term" value="P:DNA replication"/>
    <property type="evidence" value="ECO:0007669"/>
    <property type="project" value="UniProtKB-KW"/>
</dbReference>
<keyword evidence="9" id="KW-0234">DNA repair</keyword>
<evidence type="ECO:0000256" key="6">
    <source>
        <dbReference type="ARBA" id="ARBA00022763"/>
    </source>
</evidence>
<dbReference type="GO" id="GO:0046872">
    <property type="term" value="F:metal ion binding"/>
    <property type="evidence" value="ECO:0007669"/>
    <property type="project" value="UniProtKB-KW"/>
</dbReference>
<evidence type="ECO:0000259" key="17">
    <source>
        <dbReference type="PROSITE" id="PS51462"/>
    </source>
</evidence>
<keyword evidence="4" id="KW-0235">DNA replication</keyword>
<dbReference type="InterPro" id="IPR015797">
    <property type="entry name" value="NUDIX_hydrolase-like_dom_sf"/>
</dbReference>
<dbReference type="PANTHER" id="PTHR47707">
    <property type="entry name" value="8-OXO-DGTP DIPHOSPHATASE"/>
    <property type="match status" value="1"/>
</dbReference>
<dbReference type="EMBL" id="LSFI01000002">
    <property type="protein sequence ID" value="OAG28634.1"/>
    <property type="molecule type" value="Genomic_DNA"/>
</dbReference>
<dbReference type="Proteomes" id="UP000076964">
    <property type="component" value="Unassembled WGS sequence"/>
</dbReference>
<evidence type="ECO:0000256" key="8">
    <source>
        <dbReference type="ARBA" id="ARBA00022842"/>
    </source>
</evidence>
<evidence type="ECO:0000256" key="4">
    <source>
        <dbReference type="ARBA" id="ARBA00022705"/>
    </source>
</evidence>
<dbReference type="GO" id="GO:0044715">
    <property type="term" value="F:8-oxo-dGDP phosphatase activity"/>
    <property type="evidence" value="ECO:0007669"/>
    <property type="project" value="TreeGrafter"/>
</dbReference>
<comment type="catalytic activity">
    <reaction evidence="10">
        <text>8-oxo-dGTP + H2O = 8-oxo-dGMP + diphosphate + H(+)</text>
        <dbReference type="Rhea" id="RHEA:31575"/>
        <dbReference type="ChEBI" id="CHEBI:15377"/>
        <dbReference type="ChEBI" id="CHEBI:15378"/>
        <dbReference type="ChEBI" id="CHEBI:33019"/>
        <dbReference type="ChEBI" id="CHEBI:63224"/>
        <dbReference type="ChEBI" id="CHEBI:77896"/>
        <dbReference type="EC" id="3.6.1.55"/>
    </reaction>
</comment>
<evidence type="ECO:0000313" key="19">
    <source>
        <dbReference type="Proteomes" id="UP000076964"/>
    </source>
</evidence>
<dbReference type="PRINTS" id="PR00502">
    <property type="entry name" value="NUDIXFAMILY"/>
</dbReference>
<evidence type="ECO:0000256" key="3">
    <source>
        <dbReference type="ARBA" id="ARBA00022457"/>
    </source>
</evidence>
<reference evidence="18 19" key="1">
    <citation type="submission" date="2016-02" db="EMBL/GenBank/DDBJ databases">
        <title>Draft genome sequence of Thermodesulfatator sp. S606.</title>
        <authorList>
            <person name="Lai Q."/>
            <person name="Cao J."/>
            <person name="Dupont S."/>
            <person name="Shao Z."/>
            <person name="Jebbar M."/>
            <person name="Alain K."/>
        </authorList>
    </citation>
    <scope>NUCLEOTIDE SEQUENCE [LARGE SCALE GENOMIC DNA]</scope>
    <source>
        <strain evidence="18 19">S606</strain>
    </source>
</reference>
<dbReference type="GO" id="GO:0008413">
    <property type="term" value="F:8-oxo-7,8-dihydroguanosine triphosphate pyrophosphatase activity"/>
    <property type="evidence" value="ECO:0007669"/>
    <property type="project" value="TreeGrafter"/>
</dbReference>
<evidence type="ECO:0000256" key="13">
    <source>
        <dbReference type="ARBA" id="ARBA00040794"/>
    </source>
</evidence>
<comment type="similarity">
    <text evidence="2">Belongs to the Nudix hydrolase family.</text>
</comment>
<dbReference type="GO" id="GO:0035539">
    <property type="term" value="F:8-oxo-7,8-dihydrodeoxyguanosine triphosphate pyrophosphatase activity"/>
    <property type="evidence" value="ECO:0007669"/>
    <property type="project" value="UniProtKB-EC"/>
</dbReference>
<dbReference type="EC" id="3.6.1.55" evidence="12"/>
<evidence type="ECO:0000256" key="12">
    <source>
        <dbReference type="ARBA" id="ARBA00038905"/>
    </source>
</evidence>
<evidence type="ECO:0000256" key="9">
    <source>
        <dbReference type="ARBA" id="ARBA00023204"/>
    </source>
</evidence>
<dbReference type="OrthoDB" id="9775346at2"/>
<evidence type="ECO:0000256" key="14">
    <source>
        <dbReference type="ARBA" id="ARBA00041592"/>
    </source>
</evidence>
<organism evidence="18 19">
    <name type="scientific">Thermodesulfatator autotrophicus</name>
    <dbReference type="NCBI Taxonomy" id="1795632"/>
    <lineage>
        <taxon>Bacteria</taxon>
        <taxon>Pseudomonadati</taxon>
        <taxon>Thermodesulfobacteriota</taxon>
        <taxon>Thermodesulfobacteria</taxon>
        <taxon>Thermodesulfobacteriales</taxon>
        <taxon>Thermodesulfatatoraceae</taxon>
        <taxon>Thermodesulfatator</taxon>
    </lineage>
</organism>
<dbReference type="RefSeq" id="WP_068540536.1">
    <property type="nucleotide sequence ID" value="NZ_LSFI01000002.1"/>
</dbReference>
<dbReference type="AlphaFoldDB" id="A0A177E9J6"/>
<dbReference type="InterPro" id="IPR029119">
    <property type="entry name" value="MutY_C"/>
</dbReference>
<sequence>MKRFPVVAACLLKDGKILLTQRPPGKIRGGFWEFPGGKQEEGETLEQALKREILEELGLKVSVGPKLAQVDFDYPEAAITLYCFSCEIVSGSPRALEGQKIGLFLPSEIEKLPLAPADKLLWEKLKRAFKAGR</sequence>
<name>A0A177E9J6_9BACT</name>
<evidence type="ECO:0000256" key="5">
    <source>
        <dbReference type="ARBA" id="ARBA00022723"/>
    </source>
</evidence>
<comment type="cofactor">
    <cofactor evidence="1">
        <name>Mg(2+)</name>
        <dbReference type="ChEBI" id="CHEBI:18420"/>
    </cofactor>
</comment>
<keyword evidence="6" id="KW-0227">DNA damage</keyword>
<evidence type="ECO:0000256" key="7">
    <source>
        <dbReference type="ARBA" id="ARBA00022801"/>
    </source>
</evidence>
<comment type="catalytic activity">
    <reaction evidence="11">
        <text>8-oxo-GTP + H2O = 8-oxo-GMP + diphosphate + H(+)</text>
        <dbReference type="Rhea" id="RHEA:67616"/>
        <dbReference type="ChEBI" id="CHEBI:15377"/>
        <dbReference type="ChEBI" id="CHEBI:15378"/>
        <dbReference type="ChEBI" id="CHEBI:33019"/>
        <dbReference type="ChEBI" id="CHEBI:143553"/>
        <dbReference type="ChEBI" id="CHEBI:145694"/>
    </reaction>
</comment>
<dbReference type="GO" id="GO:0006281">
    <property type="term" value="P:DNA repair"/>
    <property type="evidence" value="ECO:0007669"/>
    <property type="project" value="UniProtKB-KW"/>
</dbReference>
<comment type="caution">
    <text evidence="18">The sequence shown here is derived from an EMBL/GenBank/DDBJ whole genome shotgun (WGS) entry which is preliminary data.</text>
</comment>
<keyword evidence="5" id="KW-0479">Metal-binding</keyword>
<dbReference type="PANTHER" id="PTHR47707:SF1">
    <property type="entry name" value="NUDIX HYDROLASE FAMILY PROTEIN"/>
    <property type="match status" value="1"/>
</dbReference>
<evidence type="ECO:0000256" key="10">
    <source>
        <dbReference type="ARBA" id="ARBA00035861"/>
    </source>
</evidence>
<proteinExistence type="inferred from homology"/>